<dbReference type="Pfam" id="PF24681">
    <property type="entry name" value="Kelch_KLHDC2_KLHL20_DRC7"/>
    <property type="match status" value="1"/>
</dbReference>
<dbReference type="AlphaFoldDB" id="A0AAN9B9R4"/>
<proteinExistence type="predicted"/>
<dbReference type="InterPro" id="IPR015915">
    <property type="entry name" value="Kelch-typ_b-propeller"/>
</dbReference>
<dbReference type="InterPro" id="IPR011705">
    <property type="entry name" value="BACK"/>
</dbReference>
<dbReference type="EMBL" id="JBAMIC010000010">
    <property type="protein sequence ID" value="KAK7102011.1"/>
    <property type="molecule type" value="Genomic_DNA"/>
</dbReference>
<dbReference type="SMART" id="SM00225">
    <property type="entry name" value="BTB"/>
    <property type="match status" value="1"/>
</dbReference>
<comment type="caution">
    <text evidence="4">The sequence shown here is derived from an EMBL/GenBank/DDBJ whole genome shotgun (WGS) entry which is preliminary data.</text>
</comment>
<dbReference type="PROSITE" id="PS50097">
    <property type="entry name" value="BTB"/>
    <property type="match status" value="1"/>
</dbReference>
<sequence length="602" mass="67461">MLDLLTPSYMEAYANEMGLHLDNLRKTGLFCDVQIVLRAENRRFHVHRNILASCSRYFRSLFTSVMAASGQIEVEIPGVTYTDMEAIVQYAYLQHAHLTADNIESVMFTADRLNVMGLLKQCEDFLESNINSDNVVGILKISRHLHCRQLERKALRFLLVNFGEVVAHSAEFQLLTAEELAALFKADELNVRNEDNACQAMQQWVAFSPETRADCYPILLNGLRLGLVSKRTLVDKLLGDHLLMQNATARDLVQKGLSVSMQREELGTDFLLEHALTVPMLRPRVPADVLFVLGGWSRDGVCSIMETYDDRIHRWFKDMAESYEHSLAYHAMVALDGWLYVVGGYTTVRYLSSARKFNPTTRTWHEVAPMHLSRCYVCAAVLDGQIYACGGFDGVNRHKSAERYTPSTNQWNFVADMLMVRSDAGACGLNGKIFVAGGFSGLECLSSAEQYDPVTDQWTNIEAMNFRRSGVTVVSFQNTFFAIGGFNGVHRLDQVERYYPEQRAWLQVGSMKKGRSNFAAAVMDLRIFAIGGYDGTDNGLGTTGHVEWYDIESDTWQETSALRVGRSAASACTLTGLTNARYYTFYGKEDKAAASAVDSGDN</sequence>
<evidence type="ECO:0000259" key="3">
    <source>
        <dbReference type="PROSITE" id="PS50097"/>
    </source>
</evidence>
<organism evidence="4 5">
    <name type="scientific">Littorina saxatilis</name>
    <dbReference type="NCBI Taxonomy" id="31220"/>
    <lineage>
        <taxon>Eukaryota</taxon>
        <taxon>Metazoa</taxon>
        <taxon>Spiralia</taxon>
        <taxon>Lophotrochozoa</taxon>
        <taxon>Mollusca</taxon>
        <taxon>Gastropoda</taxon>
        <taxon>Caenogastropoda</taxon>
        <taxon>Littorinimorpha</taxon>
        <taxon>Littorinoidea</taxon>
        <taxon>Littorinidae</taxon>
        <taxon>Littorina</taxon>
    </lineage>
</organism>
<keyword evidence="2" id="KW-0677">Repeat</keyword>
<name>A0AAN9B9R4_9CAEN</name>
<evidence type="ECO:0000313" key="4">
    <source>
        <dbReference type="EMBL" id="KAK7102011.1"/>
    </source>
</evidence>
<dbReference type="PANTHER" id="PTHR24412">
    <property type="entry name" value="KELCH PROTEIN"/>
    <property type="match status" value="1"/>
</dbReference>
<dbReference type="PRINTS" id="PR00501">
    <property type="entry name" value="KELCHREPEAT"/>
</dbReference>
<dbReference type="InterPro" id="IPR011333">
    <property type="entry name" value="SKP1/BTB/POZ_sf"/>
</dbReference>
<dbReference type="SUPFAM" id="SSF117281">
    <property type="entry name" value="Kelch motif"/>
    <property type="match status" value="1"/>
</dbReference>
<keyword evidence="5" id="KW-1185">Reference proteome</keyword>
<dbReference type="Pfam" id="PF07707">
    <property type="entry name" value="BACK"/>
    <property type="match status" value="1"/>
</dbReference>
<accession>A0AAN9B9R4</accession>
<dbReference type="Gene3D" id="3.30.710.10">
    <property type="entry name" value="Potassium Channel Kv1.1, Chain A"/>
    <property type="match status" value="1"/>
</dbReference>
<dbReference type="Pfam" id="PF01344">
    <property type="entry name" value="Kelch_1"/>
    <property type="match status" value="1"/>
</dbReference>
<dbReference type="Gene3D" id="1.25.40.420">
    <property type="match status" value="1"/>
</dbReference>
<feature type="domain" description="BTB" evidence="3">
    <location>
        <begin position="31"/>
        <end position="100"/>
    </location>
</feature>
<reference evidence="4 5" key="1">
    <citation type="submission" date="2024-02" db="EMBL/GenBank/DDBJ databases">
        <title>Chromosome-scale genome assembly of the rough periwinkle Littorina saxatilis.</title>
        <authorList>
            <person name="De Jode A."/>
            <person name="Faria R."/>
            <person name="Formenti G."/>
            <person name="Sims Y."/>
            <person name="Smith T.P."/>
            <person name="Tracey A."/>
            <person name="Wood J.M.D."/>
            <person name="Zagrodzka Z.B."/>
            <person name="Johannesson K."/>
            <person name="Butlin R.K."/>
            <person name="Leder E.H."/>
        </authorList>
    </citation>
    <scope>NUCLEOTIDE SEQUENCE [LARGE SCALE GENOMIC DNA]</scope>
    <source>
        <strain evidence="4">Snail1</strain>
        <tissue evidence="4">Muscle</tissue>
    </source>
</reference>
<dbReference type="PANTHER" id="PTHR24412:SF172">
    <property type="entry name" value="KELCH-LIKE PROTEIN 10"/>
    <property type="match status" value="1"/>
</dbReference>
<evidence type="ECO:0000256" key="1">
    <source>
        <dbReference type="ARBA" id="ARBA00022441"/>
    </source>
</evidence>
<dbReference type="SMART" id="SM00875">
    <property type="entry name" value="BACK"/>
    <property type="match status" value="1"/>
</dbReference>
<dbReference type="SMART" id="SM00612">
    <property type="entry name" value="Kelch"/>
    <property type="match status" value="6"/>
</dbReference>
<dbReference type="InterPro" id="IPR000210">
    <property type="entry name" value="BTB/POZ_dom"/>
</dbReference>
<dbReference type="Proteomes" id="UP001374579">
    <property type="component" value="Unassembled WGS sequence"/>
</dbReference>
<dbReference type="Gene3D" id="2.120.10.80">
    <property type="entry name" value="Kelch-type beta propeller"/>
    <property type="match status" value="2"/>
</dbReference>
<evidence type="ECO:0000313" key="5">
    <source>
        <dbReference type="Proteomes" id="UP001374579"/>
    </source>
</evidence>
<dbReference type="InterPro" id="IPR017096">
    <property type="entry name" value="BTB-kelch_protein"/>
</dbReference>
<dbReference type="PIRSF" id="PIRSF037037">
    <property type="entry name" value="Kelch-like_protein_gigaxonin"/>
    <property type="match status" value="1"/>
</dbReference>
<dbReference type="SUPFAM" id="SSF54695">
    <property type="entry name" value="POZ domain"/>
    <property type="match status" value="1"/>
</dbReference>
<gene>
    <name evidence="4" type="ORF">V1264_020302</name>
</gene>
<keyword evidence="1" id="KW-0880">Kelch repeat</keyword>
<protein>
    <recommendedName>
        <fullName evidence="3">BTB domain-containing protein</fullName>
    </recommendedName>
</protein>
<dbReference type="InterPro" id="IPR006652">
    <property type="entry name" value="Kelch_1"/>
</dbReference>
<dbReference type="Pfam" id="PF00651">
    <property type="entry name" value="BTB"/>
    <property type="match status" value="1"/>
</dbReference>
<evidence type="ECO:0000256" key="2">
    <source>
        <dbReference type="ARBA" id="ARBA00022737"/>
    </source>
</evidence>